<organism evidence="2 3">
    <name type="scientific">Gilliamella apis</name>
    <dbReference type="NCBI Taxonomy" id="1970738"/>
    <lineage>
        <taxon>Bacteria</taxon>
        <taxon>Pseudomonadati</taxon>
        <taxon>Pseudomonadota</taxon>
        <taxon>Gammaproteobacteria</taxon>
        <taxon>Orbales</taxon>
        <taxon>Orbaceae</taxon>
        <taxon>Gilliamella</taxon>
    </lineage>
</organism>
<name>A0A2V4DTG6_9GAMM</name>
<accession>A0A2V4DTG6</accession>
<proteinExistence type="predicted"/>
<dbReference type="EMBL" id="QGLO01000002">
    <property type="protein sequence ID" value="PXY92858.1"/>
    <property type="molecule type" value="Genomic_DNA"/>
</dbReference>
<evidence type="ECO:0000259" key="1">
    <source>
        <dbReference type="Pfam" id="PF14411"/>
    </source>
</evidence>
<dbReference type="OrthoDB" id="6043530at2"/>
<dbReference type="Pfam" id="PF14411">
    <property type="entry name" value="LHH"/>
    <property type="match status" value="1"/>
</dbReference>
<dbReference type="InterPro" id="IPR026834">
    <property type="entry name" value="LHH"/>
</dbReference>
<gene>
    <name evidence="2" type="ORF">DKK78_00575</name>
</gene>
<protein>
    <recommendedName>
        <fullName evidence="1">LHH domain-containing protein</fullName>
    </recommendedName>
</protein>
<dbReference type="AlphaFoldDB" id="A0A2V4DTG6"/>
<keyword evidence="3" id="KW-1185">Reference proteome</keyword>
<evidence type="ECO:0000313" key="2">
    <source>
        <dbReference type="EMBL" id="PXY92858.1"/>
    </source>
</evidence>
<comment type="caution">
    <text evidence="2">The sequence shown here is derived from an EMBL/GenBank/DDBJ whole genome shotgun (WGS) entry which is preliminary data.</text>
</comment>
<feature type="domain" description="LHH" evidence="1">
    <location>
        <begin position="223"/>
        <end position="299"/>
    </location>
</feature>
<sequence>MVKAAEAVCNGDKACEQQVIKEGIDSYNEMIIEGGTLQVIVLGTLIVAPAAIAAAEAGMAACSVNPVLCANQVAIWVMETIGAEAMPAAGLGMSAAELAKSLSKAQLKELSALMAMEKSGELTPGLAKKLKEFLNKTPETNIVTKGSSATNKVVVNEKGLENAGKGTNSATQADAAKYFGQERKYWSKDPIEFNGNKVYQRNDLFDPNLMTTWTDKGKIIEGTNLERMASGRAPIGHDGNPINLHHMTQNKNGAIAEVTQTFHQQNKTVIHVNPNTIPSGINRGEFNKWKTQYWIERAKTYR</sequence>
<dbReference type="Proteomes" id="UP000247673">
    <property type="component" value="Unassembled WGS sequence"/>
</dbReference>
<evidence type="ECO:0000313" key="3">
    <source>
        <dbReference type="Proteomes" id="UP000247673"/>
    </source>
</evidence>
<reference evidence="2 3" key="1">
    <citation type="submission" date="2018-05" db="EMBL/GenBank/DDBJ databases">
        <title>Reference genomes for bee gut microbiota database.</title>
        <authorList>
            <person name="Ellegaard K.M."/>
        </authorList>
    </citation>
    <scope>NUCLEOTIDE SEQUENCE [LARGE SCALE GENOMIC DNA]</scope>
    <source>
        <strain evidence="2 3">ESL0172</strain>
    </source>
</reference>